<keyword evidence="3" id="KW-1185">Reference proteome</keyword>
<proteinExistence type="predicted"/>
<organism evidence="2 3">
    <name type="scientific">Congregibacter brevis</name>
    <dbReference type="NCBI Taxonomy" id="3081201"/>
    <lineage>
        <taxon>Bacteria</taxon>
        <taxon>Pseudomonadati</taxon>
        <taxon>Pseudomonadota</taxon>
        <taxon>Gammaproteobacteria</taxon>
        <taxon>Cellvibrionales</taxon>
        <taxon>Halieaceae</taxon>
        <taxon>Congregibacter</taxon>
    </lineage>
</organism>
<accession>A0ABZ0ICF3</accession>
<dbReference type="PANTHER" id="PTHR22916:SF3">
    <property type="entry name" value="UDP-GLCNAC:BETAGAL BETA-1,3-N-ACETYLGLUCOSAMINYLTRANSFERASE-LIKE PROTEIN 1"/>
    <property type="match status" value="1"/>
</dbReference>
<dbReference type="EMBL" id="CP136865">
    <property type="protein sequence ID" value="WOJ96775.1"/>
    <property type="molecule type" value="Genomic_DNA"/>
</dbReference>
<name>A0ABZ0ICF3_9GAMM</name>
<dbReference type="Gene3D" id="3.90.550.10">
    <property type="entry name" value="Spore Coat Polysaccharide Biosynthesis Protein SpsA, Chain A"/>
    <property type="match status" value="1"/>
</dbReference>
<evidence type="ECO:0000313" key="2">
    <source>
        <dbReference type="EMBL" id="WOJ96775.1"/>
    </source>
</evidence>
<keyword evidence="2" id="KW-0328">Glycosyltransferase</keyword>
<keyword evidence="2" id="KW-0808">Transferase</keyword>
<dbReference type="EC" id="2.4.-.-" evidence="2"/>
<gene>
    <name evidence="2" type="ORF">R0137_16240</name>
</gene>
<dbReference type="PANTHER" id="PTHR22916">
    <property type="entry name" value="GLYCOSYLTRANSFERASE"/>
    <property type="match status" value="1"/>
</dbReference>
<dbReference type="GO" id="GO:0016757">
    <property type="term" value="F:glycosyltransferase activity"/>
    <property type="evidence" value="ECO:0007669"/>
    <property type="project" value="UniProtKB-KW"/>
</dbReference>
<protein>
    <submittedName>
        <fullName evidence="2">Glycosyltransferase family A protein</fullName>
        <ecNumber evidence="2">2.4.-.-</ecNumber>
    </submittedName>
</protein>
<dbReference type="InterPro" id="IPR001173">
    <property type="entry name" value="Glyco_trans_2-like"/>
</dbReference>
<dbReference type="Proteomes" id="UP001626549">
    <property type="component" value="Chromosome"/>
</dbReference>
<dbReference type="SUPFAM" id="SSF53448">
    <property type="entry name" value="Nucleotide-diphospho-sugar transferases"/>
    <property type="match status" value="1"/>
</dbReference>
<dbReference type="CDD" id="cd00761">
    <property type="entry name" value="Glyco_tranf_GTA_type"/>
    <property type="match status" value="1"/>
</dbReference>
<dbReference type="InterPro" id="IPR029044">
    <property type="entry name" value="Nucleotide-diphossugar_trans"/>
</dbReference>
<evidence type="ECO:0000259" key="1">
    <source>
        <dbReference type="Pfam" id="PF00535"/>
    </source>
</evidence>
<evidence type="ECO:0000313" key="3">
    <source>
        <dbReference type="Proteomes" id="UP001626549"/>
    </source>
</evidence>
<dbReference type="Pfam" id="PF00535">
    <property type="entry name" value="Glycos_transf_2"/>
    <property type="match status" value="1"/>
</dbReference>
<feature type="domain" description="Glycosyltransferase 2-like" evidence="1">
    <location>
        <begin position="28"/>
        <end position="161"/>
    </location>
</feature>
<dbReference type="RefSeq" id="WP_407327467.1">
    <property type="nucleotide sequence ID" value="NZ_CP136865.1"/>
</dbReference>
<reference evidence="2 3" key="1">
    <citation type="submission" date="2023-10" db="EMBL/GenBank/DDBJ databases">
        <title>Two novel species belonging to the OM43/NOR5 clade.</title>
        <authorList>
            <person name="Park M."/>
        </authorList>
    </citation>
    <scope>NUCLEOTIDE SEQUENCE [LARGE SCALE GENOMIC DNA]</scope>
    <source>
        <strain evidence="2 3">IMCC45268</strain>
    </source>
</reference>
<sequence>MTDPISVPPAESAVLAQWSSDALTPLVSICCTTFNHGEFIRDAVHGFLIQKTSFPFEIIVHDDASTDGTTEILEELRSIYPRLIRLVVQDENQWSKGCRLLANHVFTLARGKYIAVCDGDDFWVDPRKLQLQVDFLETNQDFVLCFTDSQGVIEDTQEVTQLTARRQDLSSLELQSTTSLFTSSACFRNEIKIWPDQLTRAPYGDLVMWSLLGDFGKGKFISEAQPIRQRVHPAGVHSMQSKNDQVANAVITNALLAAYRLEERESALALLHVQNIILLSIKLYGLRLGTSMLYRALRKLRLVKA</sequence>